<dbReference type="AlphaFoldDB" id="A0A9W5RDD9"/>
<dbReference type="Proteomes" id="UP000014387">
    <property type="component" value="Unassembled WGS sequence"/>
</dbReference>
<proteinExistence type="predicted"/>
<evidence type="ECO:0000313" key="2">
    <source>
        <dbReference type="Proteomes" id="UP000014387"/>
    </source>
</evidence>
<comment type="caution">
    <text evidence="1">The sequence shown here is derived from an EMBL/GenBank/DDBJ whole genome shotgun (WGS) entry which is preliminary data.</text>
</comment>
<accession>A0A9W5RDD9</accession>
<sequence>MLLSEFTATPDGYETTIDEDVAVLMQTLLGETIVILDAPTQEPLLSALLSEDERDEPDDPTLKILLPSMSSDPEEASSLRALTEDALRTLKTERLQVIGHKLAELATSESRTFTIEREDVWQWLSGLNDLRLVLAGRLEVNKLDDTEYWYERVAALLTRDTAQPRQISAEDLVGLVFVLVSWWQDSLLQAVQEGDTASNL</sequence>
<name>A0A9W5RDD9_9ACTO</name>
<evidence type="ECO:0008006" key="3">
    <source>
        <dbReference type="Google" id="ProtNLM"/>
    </source>
</evidence>
<reference evidence="1 2" key="1">
    <citation type="submission" date="2013-05" db="EMBL/GenBank/DDBJ databases">
        <title>The Genome Sequence of Actinomyces europaeus ACS-120-V-COL10B.</title>
        <authorList>
            <consortium name="The Broad Institute Genomics Platform"/>
            <person name="Earl A."/>
            <person name="Ward D."/>
            <person name="Feldgarden M."/>
            <person name="Gevers D."/>
            <person name="Saerens B."/>
            <person name="Vaneechoutte M."/>
            <person name="Walker B."/>
            <person name="Young S."/>
            <person name="Zeng Q."/>
            <person name="Gargeya S."/>
            <person name="Fitzgerald M."/>
            <person name="Haas B."/>
            <person name="Abouelleil A."/>
            <person name="Allen A.W."/>
            <person name="Alvarado L."/>
            <person name="Arachchi H.M."/>
            <person name="Berlin A.M."/>
            <person name="Chapman S.B."/>
            <person name="Gainer-Dewar J."/>
            <person name="Goldberg J."/>
            <person name="Griggs A."/>
            <person name="Gujja S."/>
            <person name="Hansen M."/>
            <person name="Howarth C."/>
            <person name="Imamovic A."/>
            <person name="Ireland A."/>
            <person name="Larimer J."/>
            <person name="McCowan C."/>
            <person name="Murphy C."/>
            <person name="Pearson M."/>
            <person name="Poon T.W."/>
            <person name="Priest M."/>
            <person name="Roberts A."/>
            <person name="Saif S."/>
            <person name="Shea T."/>
            <person name="Sisk P."/>
            <person name="Sykes S."/>
            <person name="Wortman J."/>
            <person name="Nusbaum C."/>
            <person name="Birren B."/>
        </authorList>
    </citation>
    <scope>NUCLEOTIDE SEQUENCE [LARGE SCALE GENOMIC DNA]</scope>
    <source>
        <strain evidence="1 2">ACS-120-V-Col10b</strain>
    </source>
</reference>
<dbReference type="Pfam" id="PF09438">
    <property type="entry name" value="DUF2017"/>
    <property type="match status" value="1"/>
</dbReference>
<protein>
    <recommendedName>
        <fullName evidence="3">DUF2017 domain-containing protein</fullName>
    </recommendedName>
</protein>
<evidence type="ECO:0000313" key="1">
    <source>
        <dbReference type="EMBL" id="EPD29578.1"/>
    </source>
</evidence>
<keyword evidence="2" id="KW-1185">Reference proteome</keyword>
<dbReference type="InterPro" id="IPR018561">
    <property type="entry name" value="AosR"/>
</dbReference>
<gene>
    <name evidence="1" type="ORF">HMPREF9238_01559</name>
</gene>
<dbReference type="EMBL" id="AGWN01000002">
    <property type="protein sequence ID" value="EPD29578.1"/>
    <property type="molecule type" value="Genomic_DNA"/>
</dbReference>
<organism evidence="1 2">
    <name type="scientific">Gleimia europaea ACS-120-V-Col10b</name>
    <dbReference type="NCBI Taxonomy" id="883069"/>
    <lineage>
        <taxon>Bacteria</taxon>
        <taxon>Bacillati</taxon>
        <taxon>Actinomycetota</taxon>
        <taxon>Actinomycetes</taxon>
        <taxon>Actinomycetales</taxon>
        <taxon>Actinomycetaceae</taxon>
        <taxon>Gleimia</taxon>
    </lineage>
</organism>